<dbReference type="RefSeq" id="WP_153291553.1">
    <property type="nucleotide sequence ID" value="NZ_CP045643.1"/>
</dbReference>
<dbReference type="SUPFAM" id="SSF81901">
    <property type="entry name" value="HCP-like"/>
    <property type="match status" value="1"/>
</dbReference>
<dbReference type="Gene3D" id="1.25.40.10">
    <property type="entry name" value="Tetratricopeptide repeat domain"/>
    <property type="match status" value="1"/>
</dbReference>
<dbReference type="InterPro" id="IPR006597">
    <property type="entry name" value="Sel1-like"/>
</dbReference>
<dbReference type="PANTHER" id="PTHR45011:SF1">
    <property type="entry name" value="DAP3-BINDING CELL DEATH ENHANCER 1"/>
    <property type="match status" value="1"/>
</dbReference>
<gene>
    <name evidence="1" type="ORF">GFH48_32345</name>
</gene>
<evidence type="ECO:0000313" key="1">
    <source>
        <dbReference type="EMBL" id="QFZ77351.1"/>
    </source>
</evidence>
<sequence length="263" mass="28387">MSSESVPSFDFISDAQRVLAAAQWGNRDAEARLEELRGPLAALAEAGDLEARSLLGGIALEYDEDAVAALRHFTLAAEQGHPAGQRGLAYLLSTGRGTQRDPERAERLFASAAEAGDGHAMFNLAMMHLMDKATDPMSPRSAMTLLMTAAEQDVPEAAGVLGEWFSELGREADALTWYERAAAGGHGPSMLATAVRYRDAVGTDRDPVRSLMWFLTMLHVGNGDGIHESHELVSGMSDQQIRDAARRAHSPDWAEALISSRSR</sequence>
<dbReference type="Pfam" id="PF08238">
    <property type="entry name" value="Sel1"/>
    <property type="match status" value="5"/>
</dbReference>
<dbReference type="PANTHER" id="PTHR45011">
    <property type="entry name" value="DAP3-BINDING CELL DEATH ENHANCER 1"/>
    <property type="match status" value="1"/>
</dbReference>
<proteinExistence type="predicted"/>
<keyword evidence="2" id="KW-1185">Reference proteome</keyword>
<dbReference type="InterPro" id="IPR011990">
    <property type="entry name" value="TPR-like_helical_dom_sf"/>
</dbReference>
<evidence type="ECO:0008006" key="3">
    <source>
        <dbReference type="Google" id="ProtNLM"/>
    </source>
</evidence>
<dbReference type="AlphaFoldDB" id="A0A5Q0LKB9"/>
<dbReference type="Proteomes" id="UP000326179">
    <property type="component" value="Chromosome"/>
</dbReference>
<reference evidence="1 2" key="1">
    <citation type="submission" date="2019-10" db="EMBL/GenBank/DDBJ databases">
        <title>A novel species.</title>
        <authorList>
            <person name="Gao J."/>
        </authorList>
    </citation>
    <scope>NUCLEOTIDE SEQUENCE [LARGE SCALE GENOMIC DNA]</scope>
    <source>
        <strain evidence="1 2">QMT-28</strain>
    </source>
</reference>
<dbReference type="KEGG" id="sfy:GFH48_32345"/>
<evidence type="ECO:0000313" key="2">
    <source>
        <dbReference type="Proteomes" id="UP000326179"/>
    </source>
</evidence>
<dbReference type="InterPro" id="IPR052748">
    <property type="entry name" value="ISR_Activator"/>
</dbReference>
<dbReference type="SMART" id="SM00671">
    <property type="entry name" value="SEL1"/>
    <property type="match status" value="4"/>
</dbReference>
<accession>A0A5Q0LKB9</accession>
<protein>
    <recommendedName>
        <fullName evidence="3">Sel1 repeat family protein</fullName>
    </recommendedName>
</protein>
<name>A0A5Q0LKB9_9ACTN</name>
<dbReference type="EMBL" id="CP045643">
    <property type="protein sequence ID" value="QFZ77351.1"/>
    <property type="molecule type" value="Genomic_DNA"/>
</dbReference>
<organism evidence="1 2">
    <name type="scientific">Streptomyces fagopyri</name>
    <dbReference type="NCBI Taxonomy" id="2662397"/>
    <lineage>
        <taxon>Bacteria</taxon>
        <taxon>Bacillati</taxon>
        <taxon>Actinomycetota</taxon>
        <taxon>Actinomycetes</taxon>
        <taxon>Kitasatosporales</taxon>
        <taxon>Streptomycetaceae</taxon>
        <taxon>Streptomyces</taxon>
    </lineage>
</organism>